<reference evidence="2 3" key="1">
    <citation type="journal article" date="2024" name="Chem. Sci.">
        <title>Discovery of megapolipeptins by genome mining of a Burkholderiales bacteria collection.</title>
        <authorList>
            <person name="Paulo B.S."/>
            <person name="Recchia M.J.J."/>
            <person name="Lee S."/>
            <person name="Fergusson C.H."/>
            <person name="Romanowski S.B."/>
            <person name="Hernandez A."/>
            <person name="Krull N."/>
            <person name="Liu D.Y."/>
            <person name="Cavanagh H."/>
            <person name="Bos A."/>
            <person name="Gray C.A."/>
            <person name="Murphy B.T."/>
            <person name="Linington R.G."/>
            <person name="Eustaquio A.S."/>
        </authorList>
    </citation>
    <scope>NUCLEOTIDE SEQUENCE [LARGE SCALE GENOMIC DNA]</scope>
    <source>
        <strain evidence="2 3">RL21-008-BIB-A</strain>
    </source>
</reference>
<proteinExistence type="predicted"/>
<dbReference type="EMBL" id="JAQQFM010000005">
    <property type="protein sequence ID" value="MFL9925161.1"/>
    <property type="molecule type" value="Genomic_DNA"/>
</dbReference>
<protein>
    <recommendedName>
        <fullName evidence="4">DUF4198 domain-containing protein</fullName>
    </recommendedName>
</protein>
<feature type="region of interest" description="Disordered" evidence="1">
    <location>
        <begin position="1"/>
        <end position="26"/>
    </location>
</feature>
<dbReference type="Proteomes" id="UP001629246">
    <property type="component" value="Unassembled WGS sequence"/>
</dbReference>
<evidence type="ECO:0000313" key="2">
    <source>
        <dbReference type="EMBL" id="MFL9925161.1"/>
    </source>
</evidence>
<keyword evidence="3" id="KW-1185">Reference proteome</keyword>
<sequence>MKFPKLKYSADKPAPAAQASTGEDQAQPRKHLFSAVAVAATLALANPAYANYLWLEKDAAAKGAFKVFSGELEKPDRALPQIDMPRAFPADAAAPESNSLPLTPQPDHLQIDAARVAGDLRFSARQVSVKEGGKNALVIYQARYGRAETKAVNDLELVPTTPGGNTFKLMWKGNAVAASQVNVETSEGWRRVLKPGADGTVTMETPFPGLYVMEVTARINGTVTIDGKQYEDVRHVATLSFEVAR</sequence>
<evidence type="ECO:0008006" key="4">
    <source>
        <dbReference type="Google" id="ProtNLM"/>
    </source>
</evidence>
<dbReference type="RefSeq" id="WP_408158345.1">
    <property type="nucleotide sequence ID" value="NZ_JAQQFM010000005.1"/>
</dbReference>
<organism evidence="2 3">
    <name type="scientific">Herbaspirillum lusitanum</name>
    <dbReference type="NCBI Taxonomy" id="213312"/>
    <lineage>
        <taxon>Bacteria</taxon>
        <taxon>Pseudomonadati</taxon>
        <taxon>Pseudomonadota</taxon>
        <taxon>Betaproteobacteria</taxon>
        <taxon>Burkholderiales</taxon>
        <taxon>Oxalobacteraceae</taxon>
        <taxon>Herbaspirillum</taxon>
    </lineage>
</organism>
<name>A0ABW9A8G8_9BURK</name>
<accession>A0ABW9A8G8</accession>
<gene>
    <name evidence="2" type="ORF">PQR62_12865</name>
</gene>
<evidence type="ECO:0000313" key="3">
    <source>
        <dbReference type="Proteomes" id="UP001629246"/>
    </source>
</evidence>
<comment type="caution">
    <text evidence="2">The sequence shown here is derived from an EMBL/GenBank/DDBJ whole genome shotgun (WGS) entry which is preliminary data.</text>
</comment>
<evidence type="ECO:0000256" key="1">
    <source>
        <dbReference type="SAM" id="MobiDB-lite"/>
    </source>
</evidence>